<proteinExistence type="predicted"/>
<organism evidence="2 3">
    <name type="scientific">Vibrio harveyi</name>
    <name type="common">Beneckea harveyi</name>
    <dbReference type="NCBI Taxonomy" id="669"/>
    <lineage>
        <taxon>Bacteria</taxon>
        <taxon>Pseudomonadati</taxon>
        <taxon>Pseudomonadota</taxon>
        <taxon>Gammaproteobacteria</taxon>
        <taxon>Vibrionales</taxon>
        <taxon>Vibrionaceae</taxon>
        <taxon>Vibrio</taxon>
    </lineage>
</organism>
<dbReference type="AlphaFoldDB" id="A0A8B3DJZ0"/>
<dbReference type="RefSeq" id="WP_050937068.1">
    <property type="nucleotide sequence ID" value="NZ_AP031615.1"/>
</dbReference>
<sequence length="161" mass="18492">MYSEKSLNQLIQDIKNDLDSKLVTTQGVFSKYISDLNAFKENGFSYSKIYEHAQFSIGKSHFYNLIHKATTQTIASAQSDEVKPQKNTISADKEPSTLKSKPQANFSDSDWEAIGIHNGHLISRLQETDLTPEEVKSWHCPNQIQLSNRISEYRQRKIKRK</sequence>
<evidence type="ECO:0000313" key="2">
    <source>
        <dbReference type="EMBL" id="RIW09398.1"/>
    </source>
</evidence>
<comment type="caution">
    <text evidence="2">The sequence shown here is derived from an EMBL/GenBank/DDBJ whole genome shotgun (WGS) entry which is preliminary data.</text>
</comment>
<name>A0A8B3DJZ0_VIBHA</name>
<dbReference type="Proteomes" id="UP000253437">
    <property type="component" value="Unassembled WGS sequence"/>
</dbReference>
<accession>A0A8B3DJZ0</accession>
<reference evidence="2 3" key="1">
    <citation type="submission" date="2018-08" db="EMBL/GenBank/DDBJ databases">
        <title>Vibrio harveyi strains pathogenic to white snook Centropomus viridis Lockington (1877) and potential probiotic bacteria.</title>
        <authorList>
            <person name="Soto-Rodriguez S."/>
            <person name="Gomez-Gil B."/>
            <person name="Lozano-Olvera R."/>
        </authorList>
    </citation>
    <scope>NUCLEOTIDE SEQUENCE [LARGE SCALE GENOMIC DNA]</scope>
    <source>
        <strain evidence="2 3">CAIM 1508</strain>
    </source>
</reference>
<protein>
    <submittedName>
        <fullName evidence="2">Uncharacterized protein</fullName>
    </submittedName>
</protein>
<feature type="region of interest" description="Disordered" evidence="1">
    <location>
        <begin position="75"/>
        <end position="105"/>
    </location>
</feature>
<dbReference type="EMBL" id="QOUW02000084">
    <property type="protein sequence ID" value="RIW09398.1"/>
    <property type="molecule type" value="Genomic_DNA"/>
</dbReference>
<feature type="compositionally biased region" description="Polar residues" evidence="1">
    <location>
        <begin position="75"/>
        <end position="90"/>
    </location>
</feature>
<gene>
    <name evidence="2" type="ORF">DS957_018370</name>
</gene>
<evidence type="ECO:0000313" key="3">
    <source>
        <dbReference type="Proteomes" id="UP000253437"/>
    </source>
</evidence>
<evidence type="ECO:0000256" key="1">
    <source>
        <dbReference type="SAM" id="MobiDB-lite"/>
    </source>
</evidence>